<dbReference type="AlphaFoldDB" id="A0AAD1Y337"/>
<evidence type="ECO:0000313" key="4">
    <source>
        <dbReference type="Proteomes" id="UP001295684"/>
    </source>
</evidence>
<protein>
    <submittedName>
        <fullName evidence="3">Uncharacterized protein</fullName>
    </submittedName>
</protein>
<feature type="compositionally biased region" description="Polar residues" evidence="2">
    <location>
        <begin position="747"/>
        <end position="759"/>
    </location>
</feature>
<accession>A0AAD1Y337</accession>
<evidence type="ECO:0000256" key="2">
    <source>
        <dbReference type="SAM" id="MobiDB-lite"/>
    </source>
</evidence>
<gene>
    <name evidence="3" type="ORF">ECRASSUSDP1_LOCUS25443</name>
</gene>
<reference evidence="3" key="1">
    <citation type="submission" date="2023-07" db="EMBL/GenBank/DDBJ databases">
        <authorList>
            <consortium name="AG Swart"/>
            <person name="Singh M."/>
            <person name="Singh A."/>
            <person name="Seah K."/>
            <person name="Emmerich C."/>
        </authorList>
    </citation>
    <scope>NUCLEOTIDE SEQUENCE</scope>
    <source>
        <strain evidence="3">DP1</strain>
    </source>
</reference>
<feature type="compositionally biased region" description="Polar residues" evidence="2">
    <location>
        <begin position="365"/>
        <end position="388"/>
    </location>
</feature>
<sequence length="847" mass="97574">MESDFELEENDFLESFKGTTLESLNPDSWNNIPFCLIQGIKCCKESCLASIQNLEDLSHKMDRTNNQLKNTNHVLTNQLMTAESKLMTKIEDLERYARKMINESIGLVTSKSEYIEILSAEVKKKMDKVTGQVEAKLDDIFGKEELKTFVFDQIKENLENVVIKSLQQQKEELVQMLVRTVQVQGLIGPQMQYEEFKDWILAVQARFEVLEQQQVDGFKQVREKVDKGVETAQQEQEEYRKTNDDRLKQLEESLEGMVIENKQQNQKYRIHNNFNYRDNIKKEISELEKQFEERLQSIKKDLLSENQKRMRTHTYINTKLQALDTQITHLKEHEIMNLADSSKQFNEKINSLESTIEAVSKRNQKYNNGNSHENSNTSSQESRNQANENIPARNSFEHRETVFSQFKNKDLSKSSETAQPEVSKLPESHRFSMKNNVSQNSKNMNGNQIAFLKKNGEKYIDPSKKDSQKLRQDLTKNSLRAGDNGQKEQLQLIKENSYMSDHVEGSGPTSDLNEGSNLAPKHKKESQNSKRNFGNKSLIPSDQEIDDEVIPKKAPVEITDDAVQDFISKMAKELKRKKKSSDGIQNDMYIKDEEEKHHKAMMQDKSQVLISPHKKKKSRKLKLAEVNSQRRALRLNEMLKNPVPISHKRSVSGKRREAIDNSSTSFSGAGFKVDAMGYHQKGKQELDEIIQNKILKQKNYMRGSTGMRSRSIVGIQEISAPSLNFPPINRSINPSPNRHSSFDESPGRNNSVEPSQNLNISIPAVKNRKKIKKSKNSHRAKGMAQNLSFMSPVENKGMTIDNFERKYITNLNSRVEANPRELQPETIHMTFEGNDSQHVKNSYKHKK</sequence>
<keyword evidence="1" id="KW-0175">Coiled coil</keyword>
<evidence type="ECO:0000256" key="1">
    <source>
        <dbReference type="SAM" id="Coils"/>
    </source>
</evidence>
<feature type="compositionally biased region" description="Polar residues" evidence="2">
    <location>
        <begin position="433"/>
        <end position="445"/>
    </location>
</feature>
<dbReference type="Proteomes" id="UP001295684">
    <property type="component" value="Unassembled WGS sequence"/>
</dbReference>
<feature type="compositionally biased region" description="Low complexity" evidence="2">
    <location>
        <begin position="725"/>
        <end position="738"/>
    </location>
</feature>
<feature type="coiled-coil region" evidence="1">
    <location>
        <begin position="247"/>
        <end position="308"/>
    </location>
</feature>
<feature type="coiled-coil region" evidence="1">
    <location>
        <begin position="51"/>
        <end position="85"/>
    </location>
</feature>
<name>A0AAD1Y337_EUPCR</name>
<feature type="region of interest" description="Disordered" evidence="2">
    <location>
        <begin position="365"/>
        <end position="445"/>
    </location>
</feature>
<proteinExistence type="predicted"/>
<feature type="region of interest" description="Disordered" evidence="2">
    <location>
        <begin position="500"/>
        <end position="547"/>
    </location>
</feature>
<feature type="region of interest" description="Disordered" evidence="2">
    <location>
        <begin position="723"/>
        <end position="759"/>
    </location>
</feature>
<feature type="compositionally biased region" description="Polar residues" evidence="2">
    <location>
        <begin position="507"/>
        <end position="516"/>
    </location>
</feature>
<feature type="compositionally biased region" description="Basic and acidic residues" evidence="2">
    <location>
        <begin position="395"/>
        <end position="413"/>
    </location>
</feature>
<dbReference type="EMBL" id="CAMPGE010026233">
    <property type="protein sequence ID" value="CAI2383925.1"/>
    <property type="molecule type" value="Genomic_DNA"/>
</dbReference>
<organism evidence="3 4">
    <name type="scientific">Euplotes crassus</name>
    <dbReference type="NCBI Taxonomy" id="5936"/>
    <lineage>
        <taxon>Eukaryota</taxon>
        <taxon>Sar</taxon>
        <taxon>Alveolata</taxon>
        <taxon>Ciliophora</taxon>
        <taxon>Intramacronucleata</taxon>
        <taxon>Spirotrichea</taxon>
        <taxon>Hypotrichia</taxon>
        <taxon>Euplotida</taxon>
        <taxon>Euplotidae</taxon>
        <taxon>Moneuplotes</taxon>
    </lineage>
</organism>
<comment type="caution">
    <text evidence="3">The sequence shown here is derived from an EMBL/GenBank/DDBJ whole genome shotgun (WGS) entry which is preliminary data.</text>
</comment>
<evidence type="ECO:0000313" key="3">
    <source>
        <dbReference type="EMBL" id="CAI2383925.1"/>
    </source>
</evidence>
<feature type="compositionally biased region" description="Polar residues" evidence="2">
    <location>
        <begin position="529"/>
        <end position="540"/>
    </location>
</feature>
<feature type="region of interest" description="Disordered" evidence="2">
    <location>
        <begin position="647"/>
        <end position="666"/>
    </location>
</feature>
<keyword evidence="4" id="KW-1185">Reference proteome</keyword>